<comment type="caution">
    <text evidence="2">The sequence shown here is derived from an EMBL/GenBank/DDBJ whole genome shotgun (WGS) entry which is preliminary data.</text>
</comment>
<protein>
    <submittedName>
        <fullName evidence="2">Uncharacterized protein</fullName>
    </submittedName>
</protein>
<organism evidence="2 3">
    <name type="scientific">Glomus cerebriforme</name>
    <dbReference type="NCBI Taxonomy" id="658196"/>
    <lineage>
        <taxon>Eukaryota</taxon>
        <taxon>Fungi</taxon>
        <taxon>Fungi incertae sedis</taxon>
        <taxon>Mucoromycota</taxon>
        <taxon>Glomeromycotina</taxon>
        <taxon>Glomeromycetes</taxon>
        <taxon>Glomerales</taxon>
        <taxon>Glomeraceae</taxon>
        <taxon>Glomus</taxon>
    </lineage>
</organism>
<evidence type="ECO:0000313" key="2">
    <source>
        <dbReference type="EMBL" id="RIA90132.1"/>
    </source>
</evidence>
<accession>A0A397SWU5</accession>
<evidence type="ECO:0000256" key="1">
    <source>
        <dbReference type="SAM" id="MobiDB-lite"/>
    </source>
</evidence>
<name>A0A397SWU5_9GLOM</name>
<proteinExistence type="predicted"/>
<sequence length="394" mass="45772">MTTFLYLQNKEPAKLTASKKAKTTNKNVKDEDDDPSISHLEKSHNGQDSLDIDISKIECESGQILTSLRMKSHLENYNILCLFDVEFPYTKKLFEILSTDQVGMLKSKWAQAKETELIEDSWKACSLKILVDKYSKIIKENTNEDTLYLDLNALIAAFMKPPCDGYQHQINYEFLWCQSFYIQMALQMLQKHSSLQNSSTSKYQYRDEIVNPLLSSIFHDVEHAFWIKIEHERIGDKHDGILYLDIYGTKVGVGYIEVVGNAFATNRSDKNDDLEKLLKATMKSIWYQNAHKESNTTTLKLQSFAILVFGREFHFLCMRLIENMYIIDEYDAFVLPDSSLYFLQIKNIVKVVKKFKIRVRNYYRELIQNPRRVTLLSNQGLPDASPSKTSKLNK</sequence>
<dbReference type="EMBL" id="QKYT01000190">
    <property type="protein sequence ID" value="RIA90132.1"/>
    <property type="molecule type" value="Genomic_DNA"/>
</dbReference>
<dbReference type="AlphaFoldDB" id="A0A397SWU5"/>
<dbReference type="Proteomes" id="UP000265703">
    <property type="component" value="Unassembled WGS sequence"/>
</dbReference>
<reference evidence="2 3" key="1">
    <citation type="submission" date="2018-06" db="EMBL/GenBank/DDBJ databases">
        <title>Comparative genomics reveals the genomic features of Rhizophagus irregularis, R. cerebriforme, R. diaphanum and Gigaspora rosea, and their symbiotic lifestyle signature.</title>
        <authorList>
            <person name="Morin E."/>
            <person name="San Clemente H."/>
            <person name="Chen E.C.H."/>
            <person name="De La Providencia I."/>
            <person name="Hainaut M."/>
            <person name="Kuo A."/>
            <person name="Kohler A."/>
            <person name="Murat C."/>
            <person name="Tang N."/>
            <person name="Roy S."/>
            <person name="Loubradou J."/>
            <person name="Henrissat B."/>
            <person name="Grigoriev I.V."/>
            <person name="Corradi N."/>
            <person name="Roux C."/>
            <person name="Martin F.M."/>
        </authorList>
    </citation>
    <scope>NUCLEOTIDE SEQUENCE [LARGE SCALE GENOMIC DNA]</scope>
    <source>
        <strain evidence="2 3">DAOM 227022</strain>
    </source>
</reference>
<evidence type="ECO:0000313" key="3">
    <source>
        <dbReference type="Proteomes" id="UP000265703"/>
    </source>
</evidence>
<keyword evidence="3" id="KW-1185">Reference proteome</keyword>
<dbReference type="OrthoDB" id="2414482at2759"/>
<feature type="region of interest" description="Disordered" evidence="1">
    <location>
        <begin position="16"/>
        <end position="46"/>
    </location>
</feature>
<gene>
    <name evidence="2" type="ORF">C1645_823764</name>
</gene>